<feature type="coiled-coil region" evidence="1">
    <location>
        <begin position="495"/>
        <end position="522"/>
    </location>
</feature>
<sequence>MGCSQSRIENEEAVTRCKERRQFMKEAVAARNAFAAAHSAYAMSLKNTGAALSDYAHGEVQNTNPPPHPGPSFVGPPPPQPPPVDKLLPPPPPPVNLSGDPGVPIQRSASMPIQMPLKGKQKETSTSTIMEDEEEEDDVEASGSLVRRRSRKYRGSGSGGRRPPQDSTYYYFFYGDSVPGPSLEGAEEMRVEDNRAVERKVFEEMPRREEEEEAVEENMGEEEVVMEKGQKATVEVETPVPMAAGPGKLAKGCEKSAHEVSKMLEATRLHYHSNFADNRGHINHSARVMRVITWNRSFRGLNLDNADNANDDFDSEENETHATRKVATLNKLKKRGTNSEALEKAKAAVTLYPKLVLLIDGMATMWETMRVQHEGQSRIVAILRDNLDLSQSPKETSEHHHERTIQLLAIVQDWHMQFCKLIDHQKEYIKALNNWLRLNLIPIESSLKEKVSSPPRIETPPIQRLILAWLDKLEKLPDEIARSAINNFAHVIDSIMQHQLDEMKLKEKCEETRKELAKKQRQFEDWYHKYMQRRTPEELDPTGAEDNPGNDAVAERQLMVEAVKKKLEEEEEAYRRLCIQVREKSLVSLKTRLPELFRAMTGIAYACSKMYGELKAITV</sequence>
<evidence type="ECO:0000259" key="4">
    <source>
        <dbReference type="Pfam" id="PF04783"/>
    </source>
</evidence>
<accession>A0A6A2WI31</accession>
<dbReference type="EMBL" id="VEPZ02001776">
    <property type="protein sequence ID" value="KAE8655615.1"/>
    <property type="molecule type" value="Genomic_DNA"/>
</dbReference>
<organism evidence="5 6">
    <name type="scientific">Hibiscus syriacus</name>
    <name type="common">Rose of Sharon</name>
    <dbReference type="NCBI Taxonomy" id="106335"/>
    <lineage>
        <taxon>Eukaryota</taxon>
        <taxon>Viridiplantae</taxon>
        <taxon>Streptophyta</taxon>
        <taxon>Embryophyta</taxon>
        <taxon>Tracheophyta</taxon>
        <taxon>Spermatophyta</taxon>
        <taxon>Magnoliopsida</taxon>
        <taxon>eudicotyledons</taxon>
        <taxon>Gunneridae</taxon>
        <taxon>Pentapetalae</taxon>
        <taxon>rosids</taxon>
        <taxon>malvids</taxon>
        <taxon>Malvales</taxon>
        <taxon>Malvaceae</taxon>
        <taxon>Malvoideae</taxon>
        <taxon>Hibiscus</taxon>
    </lineage>
</organism>
<dbReference type="PANTHER" id="PTHR21450:SF59">
    <property type="entry name" value="PROTEIN, PUTATIVE_ 48652-45869-RELATED"/>
    <property type="match status" value="1"/>
</dbReference>
<evidence type="ECO:0000313" key="6">
    <source>
        <dbReference type="Proteomes" id="UP000436088"/>
    </source>
</evidence>
<evidence type="ECO:0000256" key="2">
    <source>
        <dbReference type="SAM" id="MobiDB-lite"/>
    </source>
</evidence>
<dbReference type="Pfam" id="PF04782">
    <property type="entry name" value="DUF632"/>
    <property type="match status" value="2"/>
</dbReference>
<reference evidence="5" key="1">
    <citation type="submission" date="2019-09" db="EMBL/GenBank/DDBJ databases">
        <title>Draft genome information of white flower Hibiscus syriacus.</title>
        <authorList>
            <person name="Kim Y.-M."/>
        </authorList>
    </citation>
    <scope>NUCLEOTIDE SEQUENCE [LARGE SCALE GENOMIC DNA]</scope>
    <source>
        <strain evidence="5">YM2019G1</strain>
    </source>
</reference>
<feature type="compositionally biased region" description="Acidic residues" evidence="2">
    <location>
        <begin position="130"/>
        <end position="140"/>
    </location>
</feature>
<dbReference type="Pfam" id="PF04783">
    <property type="entry name" value="DUF630"/>
    <property type="match status" value="1"/>
</dbReference>
<dbReference type="InterPro" id="IPR006868">
    <property type="entry name" value="DUF630"/>
</dbReference>
<dbReference type="Proteomes" id="UP000436088">
    <property type="component" value="Unassembled WGS sequence"/>
</dbReference>
<feature type="coiled-coil region" evidence="1">
    <location>
        <begin position="553"/>
        <end position="584"/>
    </location>
</feature>
<feature type="region of interest" description="Disordered" evidence="2">
    <location>
        <begin position="207"/>
        <end position="231"/>
    </location>
</feature>
<protein>
    <submittedName>
        <fullName evidence="5">Ras-related protein RABF2b-like</fullName>
    </submittedName>
</protein>
<evidence type="ECO:0000313" key="5">
    <source>
        <dbReference type="EMBL" id="KAE8655615.1"/>
    </source>
</evidence>
<name>A0A6A2WI31_HIBSY</name>
<proteinExistence type="predicted"/>
<keyword evidence="6" id="KW-1185">Reference proteome</keyword>
<evidence type="ECO:0000256" key="1">
    <source>
        <dbReference type="SAM" id="Coils"/>
    </source>
</evidence>
<feature type="domain" description="DUF630" evidence="4">
    <location>
        <begin position="1"/>
        <end position="59"/>
    </location>
</feature>
<feature type="region of interest" description="Disordered" evidence="2">
    <location>
        <begin position="54"/>
        <end position="167"/>
    </location>
</feature>
<dbReference type="InterPro" id="IPR006867">
    <property type="entry name" value="DUF632"/>
</dbReference>
<feature type="domain" description="DUF632" evidence="3">
    <location>
        <begin position="255"/>
        <end position="332"/>
    </location>
</feature>
<gene>
    <name evidence="5" type="ORF">F3Y22_tig00117021pilonHSYRG00027</name>
</gene>
<keyword evidence="1" id="KW-0175">Coiled coil</keyword>
<feature type="compositionally biased region" description="Acidic residues" evidence="2">
    <location>
        <begin position="210"/>
        <end position="224"/>
    </location>
</feature>
<evidence type="ECO:0000259" key="3">
    <source>
        <dbReference type="Pfam" id="PF04782"/>
    </source>
</evidence>
<dbReference type="AlphaFoldDB" id="A0A6A2WI31"/>
<dbReference type="PANTHER" id="PTHR21450">
    <property type="entry name" value="PROTEIN ALTERED PHOSPHATE STARVATION RESPONSE 1"/>
    <property type="match status" value="1"/>
</dbReference>
<feature type="compositionally biased region" description="Pro residues" evidence="2">
    <location>
        <begin position="64"/>
        <end position="95"/>
    </location>
</feature>
<feature type="domain" description="DUF632" evidence="3">
    <location>
        <begin position="351"/>
        <end position="493"/>
    </location>
</feature>
<comment type="caution">
    <text evidence="5">The sequence shown here is derived from an EMBL/GenBank/DDBJ whole genome shotgun (WGS) entry which is preliminary data.</text>
</comment>